<dbReference type="OrthoDB" id="424969at2759"/>
<evidence type="ECO:0000256" key="3">
    <source>
        <dbReference type="ARBA" id="ARBA00029631"/>
    </source>
</evidence>
<evidence type="ECO:0000256" key="4">
    <source>
        <dbReference type="SAM" id="MobiDB-lite"/>
    </source>
</evidence>
<evidence type="ECO:0000313" key="7">
    <source>
        <dbReference type="EMBL" id="KAA0158014.1"/>
    </source>
</evidence>
<dbReference type="Pfam" id="PF10558">
    <property type="entry name" value="MTP18"/>
    <property type="match status" value="1"/>
</dbReference>
<dbReference type="Proteomes" id="UP000325113">
    <property type="component" value="Unassembled WGS sequence"/>
</dbReference>
<evidence type="ECO:0000313" key="11">
    <source>
        <dbReference type="Proteomes" id="UP000324907"/>
    </source>
</evidence>
<name>A0A5A8CP37_CAFRO</name>
<dbReference type="Proteomes" id="UP000323011">
    <property type="component" value="Unassembled WGS sequence"/>
</dbReference>
<sequence>MASGETGPGRDGTQVAQVDDDEWHAGTLEQLISEIENELPVAPRHSGSAGMSIGEAVSMAEEEALAGEPDLLRDTPLRLLGYANEVGEGFRPVAPRFVVPTYAVALGYVVADTVHKYTLAGGDGAAGPQGVSPGLAAADTLVWQLFASVAVPGFIINRAVWFAQQGVEQAGRLPEGLPLRRLLQLPAVRRWLPTAAGLALIPFIVEPVDKFVHRQMDITFRRWFNVPTHFVWGETPTPPEASS</sequence>
<protein>
    <recommendedName>
        <fullName evidence="2">Mitochondrial fission process protein 1</fullName>
    </recommendedName>
    <alternativeName>
        <fullName evidence="3">Mitochondrial 18 kDa protein</fullName>
    </alternativeName>
</protein>
<feature type="compositionally biased region" description="Gly residues" evidence="4">
    <location>
        <begin position="1"/>
        <end position="10"/>
    </location>
</feature>
<keyword evidence="10" id="KW-1185">Reference proteome</keyword>
<dbReference type="OMA" id="DEWHAGT"/>
<reference evidence="9 10" key="1">
    <citation type="submission" date="2019-07" db="EMBL/GenBank/DDBJ databases">
        <title>Genomes of Cafeteria roenbergensis.</title>
        <authorList>
            <person name="Fischer M.G."/>
            <person name="Hackl T."/>
            <person name="Roman M."/>
        </authorList>
    </citation>
    <scope>NUCLEOTIDE SEQUENCE [LARGE SCALE GENOMIC DNA]</scope>
    <source>
        <strain evidence="5 10">BVI</strain>
        <strain evidence="6 12">Cflag</strain>
        <strain evidence="8 9">E4-10P</strain>
        <strain evidence="7 11">RCC970-E3</strain>
    </source>
</reference>
<dbReference type="EMBL" id="VLTM01000094">
    <property type="protein sequence ID" value="KAA0154214.1"/>
    <property type="molecule type" value="Genomic_DNA"/>
</dbReference>
<dbReference type="EMBL" id="VLTL01000161">
    <property type="protein sequence ID" value="KAA0158014.1"/>
    <property type="molecule type" value="Genomic_DNA"/>
</dbReference>
<dbReference type="InterPro" id="IPR019560">
    <property type="entry name" value="Mitochondrial_18_kDa_protein"/>
</dbReference>
<evidence type="ECO:0000313" key="12">
    <source>
        <dbReference type="Proteomes" id="UP000325113"/>
    </source>
</evidence>
<dbReference type="GO" id="GO:0000266">
    <property type="term" value="P:mitochondrial fission"/>
    <property type="evidence" value="ECO:0007669"/>
    <property type="project" value="TreeGrafter"/>
</dbReference>
<evidence type="ECO:0000313" key="5">
    <source>
        <dbReference type="EMBL" id="KAA0149702.1"/>
    </source>
</evidence>
<evidence type="ECO:0000313" key="6">
    <source>
        <dbReference type="EMBL" id="KAA0154214.1"/>
    </source>
</evidence>
<evidence type="ECO:0000313" key="8">
    <source>
        <dbReference type="EMBL" id="KAA0165193.1"/>
    </source>
</evidence>
<evidence type="ECO:0000313" key="9">
    <source>
        <dbReference type="Proteomes" id="UP000322899"/>
    </source>
</evidence>
<feature type="region of interest" description="Disordered" evidence="4">
    <location>
        <begin position="1"/>
        <end position="20"/>
    </location>
</feature>
<dbReference type="PANTHER" id="PTHR11001:SF2">
    <property type="entry name" value="MITOCHONDRIAL FISSION PROCESS PROTEIN 1"/>
    <property type="match status" value="1"/>
</dbReference>
<gene>
    <name evidence="8" type="ORF">FNF27_07684</name>
    <name evidence="7" type="ORF">FNF28_06437</name>
    <name evidence="5" type="ORF">FNF29_05713</name>
    <name evidence="6" type="ORF">FNF31_06351</name>
</gene>
<comment type="similarity">
    <text evidence="1">Belongs to the MTFP1 family.</text>
</comment>
<evidence type="ECO:0000313" key="10">
    <source>
        <dbReference type="Proteomes" id="UP000323011"/>
    </source>
</evidence>
<dbReference type="GO" id="GO:0005739">
    <property type="term" value="C:mitochondrion"/>
    <property type="evidence" value="ECO:0007669"/>
    <property type="project" value="TreeGrafter"/>
</dbReference>
<dbReference type="EMBL" id="VLTO01000096">
    <property type="protein sequence ID" value="KAA0165193.1"/>
    <property type="molecule type" value="Genomic_DNA"/>
</dbReference>
<dbReference type="Proteomes" id="UP000322899">
    <property type="component" value="Unassembled WGS sequence"/>
</dbReference>
<comment type="caution">
    <text evidence="6">The sequence shown here is derived from an EMBL/GenBank/DDBJ whole genome shotgun (WGS) entry which is preliminary data.</text>
</comment>
<organism evidence="6 12">
    <name type="scientific">Cafeteria roenbergensis</name>
    <name type="common">Marine flagellate</name>
    <dbReference type="NCBI Taxonomy" id="33653"/>
    <lineage>
        <taxon>Eukaryota</taxon>
        <taxon>Sar</taxon>
        <taxon>Stramenopiles</taxon>
        <taxon>Bigyra</taxon>
        <taxon>Opalozoa</taxon>
        <taxon>Bicosoecida</taxon>
        <taxon>Cafeteriaceae</taxon>
        <taxon>Cafeteria</taxon>
    </lineage>
</organism>
<dbReference type="EMBL" id="VLTN01000040">
    <property type="protein sequence ID" value="KAA0149702.1"/>
    <property type="molecule type" value="Genomic_DNA"/>
</dbReference>
<proteinExistence type="inferred from homology"/>
<dbReference type="PANTHER" id="PTHR11001">
    <property type="entry name" value="MITOCHONDRIAL FISSION PROCESS PROTEIN 1"/>
    <property type="match status" value="1"/>
</dbReference>
<dbReference type="Proteomes" id="UP000324907">
    <property type="component" value="Unassembled WGS sequence"/>
</dbReference>
<dbReference type="AlphaFoldDB" id="A0A5A8CP37"/>
<evidence type="ECO:0000256" key="2">
    <source>
        <dbReference type="ARBA" id="ARBA00017835"/>
    </source>
</evidence>
<accession>A0A5A8CP37</accession>
<evidence type="ECO:0000256" key="1">
    <source>
        <dbReference type="ARBA" id="ARBA00009224"/>
    </source>
</evidence>